<name>A0A8J5CHF5_ZINOF</name>
<dbReference type="EMBL" id="JACMSC010000019">
    <property type="protein sequence ID" value="KAG6474584.1"/>
    <property type="molecule type" value="Genomic_DNA"/>
</dbReference>
<feature type="compositionally biased region" description="Acidic residues" evidence="3">
    <location>
        <begin position="16"/>
        <end position="79"/>
    </location>
</feature>
<dbReference type="Pfam" id="PF22675">
    <property type="entry name" value="KH-I_KHDC4-BBP"/>
    <property type="match status" value="1"/>
</dbReference>
<feature type="compositionally biased region" description="Polar residues" evidence="3">
    <location>
        <begin position="693"/>
        <end position="704"/>
    </location>
</feature>
<dbReference type="PANTHER" id="PTHR11208">
    <property type="entry name" value="RNA-BINDING PROTEIN RELATED"/>
    <property type="match status" value="1"/>
</dbReference>
<dbReference type="PROSITE" id="PS50084">
    <property type="entry name" value="KH_TYPE_1"/>
    <property type="match status" value="1"/>
</dbReference>
<dbReference type="Proteomes" id="UP000734854">
    <property type="component" value="Unassembled WGS sequence"/>
</dbReference>
<keyword evidence="6" id="KW-1185">Reference proteome</keyword>
<dbReference type="InterPro" id="IPR045071">
    <property type="entry name" value="BBP-like"/>
</dbReference>
<sequence>MGKHSEYNEENVSCEQENDSEIEEVPSEEEYIEVSDEQNLDEESSEGEEPCEELIEEDPDEELIEDDPDEELIEEDPDEEPYKKELCEEQGEELYESDPEEEEEIDDERIEVHGEYVQEGFEPQTSLKHDDEKHKLSAGPSCLDKKRRSAGKSQGYEENRQKHNEDSHTYSTSMEEKENTQRFGNKRRSKWDKDPETYRVECSTNPDTTTKKRRTRWSTEDSQSKLLDPSNLPDFVKNIVGGTSADPVLEKLNSELIQINQKLNDIVSVDNQASLNDPIKAKLEKKLIKRRQEIMLRLIQGNAAFYFRPKKLFRKLYIPVEEYPDYNFVGLILGPRGNTQKKMEMETGAKILLRGKGSTMKNKHAVKNLEDDDLHVYIEAETPESLNAAAKMVEKLLVPMEETMNEHKKFQLRELAALNGTLRQDEYSCKTQNPCDICGNTMHPTTSCPLTASNPGVIKSNDFLAYVGSFGASPFIHPQVPSYTPTLVGNQQSEALASSNIKCLNEMNVTNLYVAHLPHFVHDDKLKELFSPFGCISKAVVIKEKTTGLSKGYGFVHYTDPACSAAAVTHMNGYSIGGKILLVKVADHLLSNTNTNIITQQSNFGNLPSHPTATISKGVPDVMSWPGPPGSILPETHVTFPSKNSLAADSSSYPAFVSQGEQCAMSWPGPPGSMLPEAYASFPTKNSFAVDSSSYPTSSISQGEQGPISWPGPPGSMLSQAPESFPPKNGFMTADFSIYPTSAISQGEHGAMNWTGSPGSMFPKAHASFPPKSNFTSTADLLSNRTSTSAIYQLDQPGGRNWPGPPGSLLPEAHASFPPKQNFTSHINPPSYPTAGSQGESSVVNWPGPPGSMLPQVHAFFPLKSNFTSYADL</sequence>
<reference evidence="5 6" key="1">
    <citation type="submission" date="2020-08" db="EMBL/GenBank/DDBJ databases">
        <title>Plant Genome Project.</title>
        <authorList>
            <person name="Zhang R.-G."/>
        </authorList>
    </citation>
    <scope>NUCLEOTIDE SEQUENCE [LARGE SCALE GENOMIC DNA]</scope>
    <source>
        <tissue evidence="5">Rhizome</tissue>
    </source>
</reference>
<dbReference type="AlphaFoldDB" id="A0A8J5CHF5"/>
<feature type="compositionally biased region" description="Basic and acidic residues" evidence="3">
    <location>
        <begin position="155"/>
        <end position="180"/>
    </location>
</feature>
<feature type="domain" description="RRM" evidence="4">
    <location>
        <begin position="510"/>
        <end position="588"/>
    </location>
</feature>
<organism evidence="5 6">
    <name type="scientific">Zingiber officinale</name>
    <name type="common">Ginger</name>
    <name type="synonym">Amomum zingiber</name>
    <dbReference type="NCBI Taxonomy" id="94328"/>
    <lineage>
        <taxon>Eukaryota</taxon>
        <taxon>Viridiplantae</taxon>
        <taxon>Streptophyta</taxon>
        <taxon>Embryophyta</taxon>
        <taxon>Tracheophyta</taxon>
        <taxon>Spermatophyta</taxon>
        <taxon>Magnoliopsida</taxon>
        <taxon>Liliopsida</taxon>
        <taxon>Zingiberales</taxon>
        <taxon>Zingiberaceae</taxon>
        <taxon>Zingiber</taxon>
    </lineage>
</organism>
<dbReference type="PANTHER" id="PTHR11208:SF45">
    <property type="entry name" value="SPLICING FACTOR 1"/>
    <property type="match status" value="1"/>
</dbReference>
<evidence type="ECO:0000256" key="2">
    <source>
        <dbReference type="PROSITE-ProRule" id="PRU00176"/>
    </source>
</evidence>
<dbReference type="CDD" id="cd02395">
    <property type="entry name" value="KH-I_BBP"/>
    <property type="match status" value="1"/>
</dbReference>
<protein>
    <recommendedName>
        <fullName evidence="4">RRM domain-containing protein</fullName>
    </recommendedName>
</protein>
<dbReference type="SMART" id="SM00360">
    <property type="entry name" value="RRM"/>
    <property type="match status" value="1"/>
</dbReference>
<dbReference type="GO" id="GO:0003729">
    <property type="term" value="F:mRNA binding"/>
    <property type="evidence" value="ECO:0007669"/>
    <property type="project" value="TreeGrafter"/>
</dbReference>
<gene>
    <name evidence="5" type="ORF">ZIOFF_068522</name>
</gene>
<evidence type="ECO:0000256" key="3">
    <source>
        <dbReference type="SAM" id="MobiDB-lite"/>
    </source>
</evidence>
<dbReference type="PROSITE" id="PS50102">
    <property type="entry name" value="RRM"/>
    <property type="match status" value="1"/>
</dbReference>
<dbReference type="InterPro" id="IPR055256">
    <property type="entry name" value="KH_1_KHDC4/BBP-like"/>
</dbReference>
<keyword evidence="1 2" id="KW-0694">RNA-binding</keyword>
<dbReference type="InterPro" id="IPR000504">
    <property type="entry name" value="RRM_dom"/>
</dbReference>
<proteinExistence type="predicted"/>
<evidence type="ECO:0000313" key="6">
    <source>
        <dbReference type="Proteomes" id="UP000734854"/>
    </source>
</evidence>
<accession>A0A8J5CHF5</accession>
<evidence type="ECO:0000256" key="1">
    <source>
        <dbReference type="ARBA" id="ARBA00022884"/>
    </source>
</evidence>
<comment type="caution">
    <text evidence="5">The sequence shown here is derived from an EMBL/GenBank/DDBJ whole genome shotgun (WGS) entry which is preliminary data.</text>
</comment>
<dbReference type="InterPro" id="IPR004087">
    <property type="entry name" value="KH_dom"/>
</dbReference>
<evidence type="ECO:0000259" key="4">
    <source>
        <dbReference type="PROSITE" id="PS50102"/>
    </source>
</evidence>
<feature type="region of interest" description="Disordered" evidence="3">
    <location>
        <begin position="693"/>
        <end position="726"/>
    </location>
</feature>
<dbReference type="GO" id="GO:0048024">
    <property type="term" value="P:regulation of mRNA splicing, via spliceosome"/>
    <property type="evidence" value="ECO:0007669"/>
    <property type="project" value="TreeGrafter"/>
</dbReference>
<dbReference type="OrthoDB" id="10021397at2759"/>
<feature type="compositionally biased region" description="Acidic residues" evidence="3">
    <location>
        <begin position="88"/>
        <end position="109"/>
    </location>
</feature>
<dbReference type="SMART" id="SM00322">
    <property type="entry name" value="KH"/>
    <property type="match status" value="1"/>
</dbReference>
<feature type="region of interest" description="Disordered" evidence="3">
    <location>
        <begin position="1"/>
        <end position="229"/>
    </location>
</feature>
<evidence type="ECO:0000313" key="5">
    <source>
        <dbReference type="EMBL" id="KAG6474584.1"/>
    </source>
</evidence>
<dbReference type="Pfam" id="PF00076">
    <property type="entry name" value="RRM_1"/>
    <property type="match status" value="1"/>
</dbReference>
<dbReference type="GO" id="GO:0005634">
    <property type="term" value="C:nucleus"/>
    <property type="evidence" value="ECO:0007669"/>
    <property type="project" value="TreeGrafter"/>
</dbReference>